<evidence type="ECO:0000313" key="3">
    <source>
        <dbReference type="Proteomes" id="UP000316851"/>
    </source>
</evidence>
<dbReference type="PROSITE" id="PS00018">
    <property type="entry name" value="EF_HAND_1"/>
    <property type="match status" value="1"/>
</dbReference>
<accession>A0ABY2Z612</accession>
<dbReference type="EMBL" id="VHHP01000001">
    <property type="protein sequence ID" value="TPR54729.1"/>
    <property type="molecule type" value="Genomic_DNA"/>
</dbReference>
<dbReference type="InterPro" id="IPR054786">
    <property type="entry name" value="MYPU_1760-like"/>
</dbReference>
<dbReference type="RefSeq" id="WP_140914582.1">
    <property type="nucleotide sequence ID" value="NZ_VHHP01000001.1"/>
</dbReference>
<evidence type="ECO:0000256" key="1">
    <source>
        <dbReference type="SAM" id="Phobius"/>
    </source>
</evidence>
<gene>
    <name evidence="2" type="ORF">FJR74_00450</name>
</gene>
<protein>
    <submittedName>
        <fullName evidence="2">Uncharacterized protein</fullName>
    </submittedName>
</protein>
<keyword evidence="3" id="KW-1185">Reference proteome</keyword>
<proteinExistence type="predicted"/>
<feature type="transmembrane region" description="Helical" evidence="1">
    <location>
        <begin position="20"/>
        <end position="45"/>
    </location>
</feature>
<dbReference type="Proteomes" id="UP000316851">
    <property type="component" value="Unassembled WGS sequence"/>
</dbReference>
<name>A0ABY2Z612_9BACT</name>
<comment type="caution">
    <text evidence="2">The sequence shown here is derived from an EMBL/GenBank/DDBJ whole genome shotgun (WGS) entry which is preliminary data.</text>
</comment>
<keyword evidence="1" id="KW-1133">Transmembrane helix</keyword>
<sequence length="665" mass="77925">MEDNNQNNIFRKPTNRRFPLWAILLIIFGILTLLGGIIIGVVFVFRNAFESFKFVNRPNVDLEAKTTNAKMIYDPEQNQEILNKNFKYGDLSIIEYPYGKADDGTLLYYLGEDGRALLNEMFKKRAVYGPEINNLKSVYINKRFSNQSTWSSVNGLYSPNSASIYLNIDNVVSKLGEQVQSTNLLQRVEYILGVLVHEYTHHIDASYDNPSLTDNYADTSFIDKNRGNIKKAVNKKFIDDFTDALNFKLPNFYLKKDNDGLALASSFYPSNSEKPIFSKYTSYDLFRLANMPLTKEEYDEYLAIEKYNMSFNNSIYNQITFPEKVKLDRIKYSYSIEELFPRELLKMSFTSNPYLYSKKDIFKNYLYFNLPSYDNSVYLSAIGEDILKMSGINTRYRDSFRIYATNWVFDPHLKEFTNIYKKRPFAQIKDNKKLAQLFAAYVDLMGYGQAISYMGYNNWNWGDLTLDTGEDPNINLGGYLTFKNTDLTPDNLFKYKVAMLIGDDEDYTNNYKVELHASDYQFLAKKTWNQPFETMENKSKPWYVENLYPMPKDADYKYVSYFSDSIATSELDTLAKNNRLNINLWIDRNHNNEIDEGEVQGILNQATELNPNDGEKYYKRQQDNKRNVTNYKPVLDKRNKARSIMIDIDKLEDRTNYYFKYSIYK</sequence>
<organism evidence="2 3">
    <name type="scientific">Metamycoplasma neophronis</name>
    <dbReference type="NCBI Taxonomy" id="872983"/>
    <lineage>
        <taxon>Bacteria</taxon>
        <taxon>Bacillati</taxon>
        <taxon>Mycoplasmatota</taxon>
        <taxon>Mycoplasmoidales</taxon>
        <taxon>Metamycoplasmataceae</taxon>
        <taxon>Metamycoplasma</taxon>
    </lineage>
</organism>
<dbReference type="InterPro" id="IPR018247">
    <property type="entry name" value="EF_Hand_1_Ca_BS"/>
</dbReference>
<evidence type="ECO:0000313" key="2">
    <source>
        <dbReference type="EMBL" id="TPR54729.1"/>
    </source>
</evidence>
<reference evidence="2" key="1">
    <citation type="submission" date="2019-06" db="EMBL/GenBank/DDBJ databases">
        <title>Mycoplasma neophronis type strain whole genome sequence.</title>
        <authorList>
            <person name="Spergser J."/>
        </authorList>
    </citation>
    <scope>NUCLEOTIDE SEQUENCE [LARGE SCALE GENOMIC DNA]</scope>
    <source>
        <strain evidence="2">DSM 24097</strain>
    </source>
</reference>
<dbReference type="NCBIfam" id="NF045830">
    <property type="entry name" value="MYPU_1760_HExxH"/>
    <property type="match status" value="1"/>
</dbReference>
<keyword evidence="1" id="KW-0472">Membrane</keyword>
<keyword evidence="1" id="KW-0812">Transmembrane</keyword>